<accession>A0A814SHP2</accession>
<evidence type="ECO:0000313" key="2">
    <source>
        <dbReference type="Proteomes" id="UP000663828"/>
    </source>
</evidence>
<organism evidence="1 2">
    <name type="scientific">Adineta ricciae</name>
    <name type="common">Rotifer</name>
    <dbReference type="NCBI Taxonomy" id="249248"/>
    <lineage>
        <taxon>Eukaryota</taxon>
        <taxon>Metazoa</taxon>
        <taxon>Spiralia</taxon>
        <taxon>Gnathifera</taxon>
        <taxon>Rotifera</taxon>
        <taxon>Eurotatoria</taxon>
        <taxon>Bdelloidea</taxon>
        <taxon>Adinetida</taxon>
        <taxon>Adinetidae</taxon>
        <taxon>Adineta</taxon>
    </lineage>
</organism>
<comment type="caution">
    <text evidence="1">The sequence shown here is derived from an EMBL/GenBank/DDBJ whole genome shotgun (WGS) entry which is preliminary data.</text>
</comment>
<reference evidence="1" key="1">
    <citation type="submission" date="2021-02" db="EMBL/GenBank/DDBJ databases">
        <authorList>
            <person name="Nowell W R."/>
        </authorList>
    </citation>
    <scope>NUCLEOTIDE SEQUENCE</scope>
</reference>
<dbReference type="Proteomes" id="UP000663828">
    <property type="component" value="Unassembled WGS sequence"/>
</dbReference>
<evidence type="ECO:0000313" key="1">
    <source>
        <dbReference type="EMBL" id="CAF1146159.1"/>
    </source>
</evidence>
<keyword evidence="2" id="KW-1185">Reference proteome</keyword>
<protein>
    <submittedName>
        <fullName evidence="1">Uncharacterized protein</fullName>
    </submittedName>
</protein>
<dbReference type="AlphaFoldDB" id="A0A814SHP2"/>
<dbReference type="EMBL" id="CAJNOR010001455">
    <property type="protein sequence ID" value="CAF1146159.1"/>
    <property type="molecule type" value="Genomic_DNA"/>
</dbReference>
<gene>
    <name evidence="1" type="ORF">XAT740_LOCUS20694</name>
</gene>
<name>A0A814SHP2_ADIRI</name>
<sequence>MEMSSPTVTSRQRRSFDAVHYANHNSSNARIELSVRQQQTSPASIHCPLRSNADPRAENEYTIWLESQLHRS</sequence>
<proteinExistence type="predicted"/>